<sequence>MRHEVTPSSAKFGQGAYRSRRHMVASSRLGGIAKMLSDELPSLLPQFWRPTLDCRPIPLQYLLLRHTVLCPRTAASQSIQKQGLKAIEGFCEARGWRFRCFEFQPELQQLLALSGRKQAEDTFCCLPLCAFECRFVCPHYMYRGVPSVYFDNIVDHQHLTNFSLVNSLYMLGKNKSKHSKMPRMLR</sequence>
<dbReference type="Proteomes" id="UP001529369">
    <property type="component" value="Unassembled WGS sequence"/>
</dbReference>
<evidence type="ECO:0000313" key="2">
    <source>
        <dbReference type="Proteomes" id="UP001529369"/>
    </source>
</evidence>
<keyword evidence="2" id="KW-1185">Reference proteome</keyword>
<evidence type="ECO:0000313" key="1">
    <source>
        <dbReference type="EMBL" id="MDN3563139.1"/>
    </source>
</evidence>
<organism evidence="1 2">
    <name type="scientific">Paeniroseomonas aquatica</name>
    <dbReference type="NCBI Taxonomy" id="373043"/>
    <lineage>
        <taxon>Bacteria</taxon>
        <taxon>Pseudomonadati</taxon>
        <taxon>Pseudomonadota</taxon>
        <taxon>Alphaproteobacteria</taxon>
        <taxon>Acetobacterales</taxon>
        <taxon>Acetobacteraceae</taxon>
        <taxon>Paeniroseomonas</taxon>
    </lineage>
</organism>
<reference evidence="2" key="1">
    <citation type="journal article" date="2019" name="Int. J. Syst. Evol. Microbiol.">
        <title>The Global Catalogue of Microorganisms (GCM) 10K type strain sequencing project: providing services to taxonomists for standard genome sequencing and annotation.</title>
        <authorList>
            <consortium name="The Broad Institute Genomics Platform"/>
            <consortium name="The Broad Institute Genome Sequencing Center for Infectious Disease"/>
            <person name="Wu L."/>
            <person name="Ma J."/>
        </authorList>
    </citation>
    <scope>NUCLEOTIDE SEQUENCE [LARGE SCALE GENOMIC DNA]</scope>
    <source>
        <strain evidence="2">CECT 7131</strain>
    </source>
</reference>
<dbReference type="EMBL" id="JAUFPN010000015">
    <property type="protein sequence ID" value="MDN3563139.1"/>
    <property type="molecule type" value="Genomic_DNA"/>
</dbReference>
<gene>
    <name evidence="1" type="ORF">QWZ14_01945</name>
</gene>
<comment type="caution">
    <text evidence="1">The sequence shown here is derived from an EMBL/GenBank/DDBJ whole genome shotgun (WGS) entry which is preliminary data.</text>
</comment>
<protein>
    <submittedName>
        <fullName evidence="1">Uncharacterized protein</fullName>
    </submittedName>
</protein>
<name>A0ABT8A092_9PROT</name>
<proteinExistence type="predicted"/>
<accession>A0ABT8A092</accession>